<keyword evidence="2" id="KW-0863">Zinc-finger</keyword>
<dbReference type="Proteomes" id="UP000054565">
    <property type="component" value="Unassembled WGS sequence"/>
</dbReference>
<keyword evidence="1" id="KW-0479">Metal-binding</keyword>
<evidence type="ECO:0000256" key="1">
    <source>
        <dbReference type="ARBA" id="ARBA00022723"/>
    </source>
</evidence>
<evidence type="ECO:0000256" key="3">
    <source>
        <dbReference type="ARBA" id="ARBA00022833"/>
    </source>
</evidence>
<dbReference type="InterPro" id="IPR016035">
    <property type="entry name" value="Acyl_Trfase/lysoPLipase"/>
</dbReference>
<dbReference type="EMBL" id="DS028096">
    <property type="protein sequence ID" value="KMP06678.1"/>
    <property type="molecule type" value="Genomic_DNA"/>
</dbReference>
<dbReference type="GO" id="GO:0008270">
    <property type="term" value="F:zinc ion binding"/>
    <property type="evidence" value="ECO:0007669"/>
    <property type="project" value="UniProtKB-KW"/>
</dbReference>
<proteinExistence type="predicted"/>
<dbReference type="AlphaFoldDB" id="A0A0J6YID8"/>
<dbReference type="PROSITE" id="PS00518">
    <property type="entry name" value="ZF_RING_1"/>
    <property type="match status" value="1"/>
</dbReference>
<accession>A0A0J6YID8</accession>
<dbReference type="InterPro" id="IPR017907">
    <property type="entry name" value="Znf_RING_CS"/>
</dbReference>
<evidence type="ECO:0008006" key="6">
    <source>
        <dbReference type="Google" id="ProtNLM"/>
    </source>
</evidence>
<reference evidence="5" key="1">
    <citation type="journal article" date="2010" name="Genome Res.">
        <title>Population genomic sequencing of Coccidioides fungi reveals recent hybridization and transposon control.</title>
        <authorList>
            <person name="Neafsey D.E."/>
            <person name="Barker B.M."/>
            <person name="Sharpton T.J."/>
            <person name="Stajich J.E."/>
            <person name="Park D.J."/>
            <person name="Whiston E."/>
            <person name="Hung C.-Y."/>
            <person name="McMahan C."/>
            <person name="White J."/>
            <person name="Sykes S."/>
            <person name="Heiman D."/>
            <person name="Young S."/>
            <person name="Zeng Q."/>
            <person name="Abouelleil A."/>
            <person name="Aftuck L."/>
            <person name="Bessette D."/>
            <person name="Brown A."/>
            <person name="FitzGerald M."/>
            <person name="Lui A."/>
            <person name="Macdonald J.P."/>
            <person name="Priest M."/>
            <person name="Orbach M.J."/>
            <person name="Galgiani J.N."/>
            <person name="Kirkland T.N."/>
            <person name="Cole G.T."/>
            <person name="Birren B.W."/>
            <person name="Henn M.R."/>
            <person name="Taylor J.W."/>
            <person name="Rounsley S.D."/>
        </authorList>
    </citation>
    <scope>NUCLEOTIDE SEQUENCE [LARGE SCALE GENOMIC DNA]</scope>
    <source>
        <strain evidence="5">RMSCC 2394</strain>
    </source>
</reference>
<dbReference type="STRING" id="404692.A0A0J6YID8"/>
<dbReference type="Gene3D" id="3.40.1090.10">
    <property type="entry name" value="Cytosolic phospholipase A2 catalytic domain"/>
    <property type="match status" value="1"/>
</dbReference>
<organism evidence="4 5">
    <name type="scientific">Coccidioides immitis RMSCC 2394</name>
    <dbReference type="NCBI Taxonomy" id="404692"/>
    <lineage>
        <taxon>Eukaryota</taxon>
        <taxon>Fungi</taxon>
        <taxon>Dikarya</taxon>
        <taxon>Ascomycota</taxon>
        <taxon>Pezizomycotina</taxon>
        <taxon>Eurotiomycetes</taxon>
        <taxon>Eurotiomycetidae</taxon>
        <taxon>Onygenales</taxon>
        <taxon>Onygenaceae</taxon>
        <taxon>Coccidioides</taxon>
    </lineage>
</organism>
<protein>
    <recommendedName>
        <fullName evidence="6">RING-type domain-containing protein</fullName>
    </recommendedName>
</protein>
<evidence type="ECO:0000313" key="5">
    <source>
        <dbReference type="Proteomes" id="UP000054565"/>
    </source>
</evidence>
<keyword evidence="3" id="KW-0862">Zinc</keyword>
<evidence type="ECO:0000256" key="2">
    <source>
        <dbReference type="ARBA" id="ARBA00022771"/>
    </source>
</evidence>
<evidence type="ECO:0000313" key="4">
    <source>
        <dbReference type="EMBL" id="KMP06678.1"/>
    </source>
</evidence>
<name>A0A0J6YID8_COCIT</name>
<dbReference type="SUPFAM" id="SSF52151">
    <property type="entry name" value="FabD/lysophospholipase-like"/>
    <property type="match status" value="1"/>
</dbReference>
<sequence length="488" mass="54470">MTWQMLDETDLLLDLLHPENDCLFSSFTHIKILCLQEVSLANTHYVDLECNIVEELHMICQDQKANQVSFSAVHLNVFFHDALQHMTKDCLGSFNFLQSSRRANAANRSSVSHLQVFFTKGAAQLHVCYNKLASYVSSTILMDAYPPHMYKFCPHTVFHTLYWNTVYSALQQASFSHTSAKLLSQCIENDLAELFKLMKHPLPCGHSMCNTCVQIHGEGITGIYSEFVTQKCIICQDPVSLKIWIKPHTAEPCVLSIERGSSCVIIPIQILCLLQKHLGPNLLLFIMVDFNIGTSSGGYIVLNINTDEYNIEETKDFFSLTSDGKYDGGALNNILAGHFGPTVQMFETPQSIVSGGKIAITAATINNGSLFLFTNYNAETPLEKNHSALKGEKKGTFYLESNGDMQPQNNNSAVLGLLETHHVWPATLILDALISLSTGYLAASFPKPLGFHNAMVDEWAACSYCMFMSLYNDERSTEGLWSIMNNQI</sequence>
<gene>
    <name evidence="4" type="ORF">CIRG_06359</name>
</gene>